<evidence type="ECO:0000313" key="7">
    <source>
        <dbReference type="Proteomes" id="UP001375240"/>
    </source>
</evidence>
<keyword evidence="3" id="KW-0813">Transport</keyword>
<dbReference type="SUPFAM" id="SSF48371">
    <property type="entry name" value="ARM repeat"/>
    <property type="match status" value="1"/>
</dbReference>
<dbReference type="InterPro" id="IPR016024">
    <property type="entry name" value="ARM-type_fold"/>
</dbReference>
<evidence type="ECO:0000256" key="1">
    <source>
        <dbReference type="ARBA" id="ARBA00004123"/>
    </source>
</evidence>
<dbReference type="Gene3D" id="1.25.10.10">
    <property type="entry name" value="Leucine-rich Repeat Variant"/>
    <property type="match status" value="1"/>
</dbReference>
<dbReference type="Proteomes" id="UP001375240">
    <property type="component" value="Unassembled WGS sequence"/>
</dbReference>
<keyword evidence="4" id="KW-0539">Nucleus</keyword>
<dbReference type="PANTHER" id="PTHR10997">
    <property type="entry name" value="IMPORTIN-7, 8, 11"/>
    <property type="match status" value="1"/>
</dbReference>
<dbReference type="SMART" id="SM00913">
    <property type="entry name" value="IBN_N"/>
    <property type="match status" value="1"/>
</dbReference>
<dbReference type="GO" id="GO:0005635">
    <property type="term" value="C:nuclear envelope"/>
    <property type="evidence" value="ECO:0007669"/>
    <property type="project" value="TreeGrafter"/>
</dbReference>
<dbReference type="EMBL" id="JAVHNQ010000009">
    <property type="protein sequence ID" value="KAK6338748.1"/>
    <property type="molecule type" value="Genomic_DNA"/>
</dbReference>
<evidence type="ECO:0000259" key="5">
    <source>
        <dbReference type="PROSITE" id="PS50166"/>
    </source>
</evidence>
<dbReference type="GO" id="GO:0005829">
    <property type="term" value="C:cytosol"/>
    <property type="evidence" value="ECO:0007669"/>
    <property type="project" value="TreeGrafter"/>
</dbReference>
<dbReference type="InterPro" id="IPR011989">
    <property type="entry name" value="ARM-like"/>
</dbReference>
<dbReference type="Pfam" id="PF03810">
    <property type="entry name" value="IBN_N"/>
    <property type="match status" value="1"/>
</dbReference>
<dbReference type="GO" id="GO:0031267">
    <property type="term" value="F:small GTPase binding"/>
    <property type="evidence" value="ECO:0007669"/>
    <property type="project" value="InterPro"/>
</dbReference>
<dbReference type="InterPro" id="IPR001494">
    <property type="entry name" value="Importin-beta_N"/>
</dbReference>
<dbReference type="AlphaFoldDB" id="A0AAV9UF54"/>
<evidence type="ECO:0000256" key="4">
    <source>
        <dbReference type="ARBA" id="ARBA00023242"/>
    </source>
</evidence>
<comment type="caution">
    <text evidence="6">The sequence shown here is derived from an EMBL/GenBank/DDBJ whole genome shotgun (WGS) entry which is preliminary data.</text>
</comment>
<dbReference type="Pfam" id="PF25758">
    <property type="entry name" value="TPR_IPO11"/>
    <property type="match status" value="1"/>
</dbReference>
<organism evidence="6 7">
    <name type="scientific">Orbilia brochopaga</name>
    <dbReference type="NCBI Taxonomy" id="3140254"/>
    <lineage>
        <taxon>Eukaryota</taxon>
        <taxon>Fungi</taxon>
        <taxon>Dikarya</taxon>
        <taxon>Ascomycota</taxon>
        <taxon>Pezizomycotina</taxon>
        <taxon>Orbiliomycetes</taxon>
        <taxon>Orbiliales</taxon>
        <taxon>Orbiliaceae</taxon>
        <taxon>Orbilia</taxon>
    </lineage>
</organism>
<keyword evidence="7" id="KW-1185">Reference proteome</keyword>
<evidence type="ECO:0000256" key="2">
    <source>
        <dbReference type="ARBA" id="ARBA00007991"/>
    </source>
</evidence>
<dbReference type="PANTHER" id="PTHR10997:SF7">
    <property type="entry name" value="IMPORTIN-11"/>
    <property type="match status" value="1"/>
</dbReference>
<comment type="similarity">
    <text evidence="2">Belongs to the importin beta family.</text>
</comment>
<evidence type="ECO:0000313" key="6">
    <source>
        <dbReference type="EMBL" id="KAK6338748.1"/>
    </source>
</evidence>
<gene>
    <name evidence="6" type="ORF">TWF696_009558</name>
</gene>
<name>A0AAV9UF54_9PEZI</name>
<comment type="subcellular location">
    <subcellularLocation>
        <location evidence="1">Nucleus</location>
    </subcellularLocation>
</comment>
<sequence>MATAGVPLTPEHLLQALQAAISNDRNIVQLASRQLQAWESTAGYWSLLQDAYLDFSLQREVRWMSIITLKYGVERFWRKTATNSLSKAERAVIRNRLLDCVDEPDSQLALQNAVIVGKVARNEYPLEWPDIFSRLLEIIRASAPPPEQSQTLPGKQPSALRLQRALTILLHVVKELCAGRLPRIRSNLQTASPELFHVIAGIYVQYVEHWTHGIDAKSHTDEWVNARLNISLSCLKVLRRLLVSGFEFANRSEEIRQFWTILNEQWNTFLRLTTAELPDANRDLVAKHVIGLGKIYLDLSRGQPAAFALMPDVLVVLQNYWHVANDYGEALANGSKQGLGKHPKPKGDVGMPQDGEDRAMFLEKVALQGMLLYRNCIQMVFKPVQTFKYRHKEEKDETARAKEFFKERVFTLELATRFMELLITKYFILRKDDLETWDEDPETWAMTWDDQAESWEYMIRPCAEKLFVDFAVNFKHDLAQPIVNVFNNVANVENQDVLLKDSVYTAVGLVPAILEPHLDFNLFLENILANEVQIDRPDYRILRHRIPILIGQWVVVNIDVQHRPTIYRITQHLLNKADSLNDLCVRITAAKSLKCAINDLNFRIDGLLPFVDDIFDKVMLLIDEVEETATKIALVDVIGLLAERMSHNIAPYAHRVIAILPPLWEQTGEEHLFKQSILSVLTKVVSAMKDESVKYQDMVVNLIRYSVSPDSGLQVYLLDDALELWDAAVQNTPASVAQPLLELVPLLLPCLELDTGMTARVLEVVEGYILLAPQEMLNRHALTIFNVFGGMLGKGLKTNAAEVITDTMELIIRTASAVQGEEGMTALGQALVSSGVAHKLFEGVYTTWEAHQTSGPNKKYPELDMLVLTHYFQVLSRIILASMNVFMGLLTFVAGEGGGEGAGKKRVTDWLMEEWFSHFGNISNQRSRKLNCLALTKLLERDEEWILLKMQDLMNIWTDVVGEVMDEGKDTLVYDISTDYIDPQSAESVRRKELVATDPVHTINLVEWIKHYLLQAQNRHGVEAFKAKCIDNVDKDVLADFMKLNIFS</sequence>
<feature type="domain" description="Importin N-terminal" evidence="5">
    <location>
        <begin position="31"/>
        <end position="103"/>
    </location>
</feature>
<dbReference type="GO" id="GO:0006606">
    <property type="term" value="P:protein import into nucleus"/>
    <property type="evidence" value="ECO:0007669"/>
    <property type="project" value="TreeGrafter"/>
</dbReference>
<dbReference type="InterPro" id="IPR058669">
    <property type="entry name" value="TPR_IPO7/11-like"/>
</dbReference>
<accession>A0AAV9UF54</accession>
<proteinExistence type="inferred from homology"/>
<evidence type="ECO:0000256" key="3">
    <source>
        <dbReference type="ARBA" id="ARBA00022448"/>
    </source>
</evidence>
<reference evidence="6 7" key="1">
    <citation type="submission" date="2019-10" db="EMBL/GenBank/DDBJ databases">
        <authorList>
            <person name="Palmer J.M."/>
        </authorList>
    </citation>
    <scope>NUCLEOTIDE SEQUENCE [LARGE SCALE GENOMIC DNA]</scope>
    <source>
        <strain evidence="6 7">TWF696</strain>
    </source>
</reference>
<protein>
    <recommendedName>
        <fullName evidence="5">Importin N-terminal domain-containing protein</fullName>
    </recommendedName>
</protein>
<dbReference type="PROSITE" id="PS50166">
    <property type="entry name" value="IMPORTIN_B_NT"/>
    <property type="match status" value="1"/>
</dbReference>